<feature type="transmembrane region" description="Helical" evidence="10">
    <location>
        <begin position="12"/>
        <end position="31"/>
    </location>
</feature>
<keyword evidence="4 10" id="KW-0812">Transmembrane</keyword>
<evidence type="ECO:0000256" key="3">
    <source>
        <dbReference type="ARBA" id="ARBA00022500"/>
    </source>
</evidence>
<dbReference type="PROSITE" id="PS50111">
    <property type="entry name" value="CHEMOTAXIS_TRANSDUC_2"/>
    <property type="match status" value="1"/>
</dbReference>
<evidence type="ECO:0000259" key="11">
    <source>
        <dbReference type="PROSITE" id="PS50111"/>
    </source>
</evidence>
<keyword evidence="6 10" id="KW-0472">Membrane</keyword>
<dbReference type="InterPro" id="IPR029151">
    <property type="entry name" value="Sensor-like_sf"/>
</dbReference>
<evidence type="ECO:0000256" key="9">
    <source>
        <dbReference type="PROSITE-ProRule" id="PRU00284"/>
    </source>
</evidence>
<dbReference type="Pfam" id="PF02743">
    <property type="entry name" value="dCache_1"/>
    <property type="match status" value="1"/>
</dbReference>
<feature type="domain" description="Methyl-accepting transducer" evidence="11">
    <location>
        <begin position="404"/>
        <end position="654"/>
    </location>
</feature>
<sequence>MKKNSSIKNKLIISFVSLILISLVLLGSIIYTKVYNQTKEDYVQSIGKQITQVDTSFNNYIMFFEENINMFSKKLNNLDKQITSYVNKEYQSNEIPMTPLKNGSFESSLYKEFEIFTKTHDGIETLSISSESNGGYMQYPAISRKKGYDPRKRDWYNEAKKNKDKVSFTDVYKTSSGSMVMSVINPVKDLNSNFKGVMTFDINLKKLSEMSKKTKIGENGYLIVTDQKGTIIASGKDESLISKSIKELKIKNFNDLSKYKNTSFNTKMDNGKEYFINVKKSSNEKLGWYYISFVEKSELTRSANSIGIITLVFTILFSIVAVFICIFIANKISNPIKYAAEHIKEMGGGNFTIQIEEKYFKLKDEIGDIIKSLDRMQSSVKAMLGKVKESSEVVSKESQKLLSASEEMTSSSSEVSNAIQDVAIGISNQAGDLVKATSTVSSFGERLDIVVSELSSISENSVSVNLMANDSNKKMGNMIVSVKNIGEFFKEFLNVISKLDDNIDQISEMTNLINSISEQTNLLALNAAIEAARAGESGKGFAVVADEIRKLAERSKESSESINKLVENINKDKKEIINNTGKMKGELDGQSKVIDETIDVFKNIIYSIENIVPKIQNVNDSAYSINEKKDEVLSKMEGSSAISEEISASSEEISASSEEMHNCSKDVSISAEKLNEMTRTMNEEVNKFKI</sequence>
<dbReference type="Gene3D" id="1.10.287.950">
    <property type="entry name" value="Methyl-accepting chemotaxis protein"/>
    <property type="match status" value="1"/>
</dbReference>
<dbReference type="Pfam" id="PF00015">
    <property type="entry name" value="MCPsignal"/>
    <property type="match status" value="1"/>
</dbReference>
<dbReference type="InterPro" id="IPR004089">
    <property type="entry name" value="MCPsignal_dom"/>
</dbReference>
<evidence type="ECO:0000256" key="8">
    <source>
        <dbReference type="ARBA" id="ARBA00029447"/>
    </source>
</evidence>
<dbReference type="InterPro" id="IPR003660">
    <property type="entry name" value="HAMP_dom"/>
</dbReference>
<keyword evidence="2" id="KW-1003">Cell membrane</keyword>
<dbReference type="Gene3D" id="6.10.340.10">
    <property type="match status" value="1"/>
</dbReference>
<organism evidence="13 14">
    <name type="scientific">Clostridium sporogenes</name>
    <dbReference type="NCBI Taxonomy" id="1509"/>
    <lineage>
        <taxon>Bacteria</taxon>
        <taxon>Bacillati</taxon>
        <taxon>Bacillota</taxon>
        <taxon>Clostridia</taxon>
        <taxon>Eubacteriales</taxon>
        <taxon>Clostridiaceae</taxon>
        <taxon>Clostridium</taxon>
    </lineage>
</organism>
<dbReference type="PANTHER" id="PTHR32089:SF112">
    <property type="entry name" value="LYSOZYME-LIKE PROTEIN-RELATED"/>
    <property type="match status" value="1"/>
</dbReference>
<dbReference type="EMBL" id="JARUIS010000006">
    <property type="protein sequence ID" value="MDS1003063.1"/>
    <property type="molecule type" value="Genomic_DNA"/>
</dbReference>
<dbReference type="GO" id="GO:0005886">
    <property type="term" value="C:plasma membrane"/>
    <property type="evidence" value="ECO:0007669"/>
    <property type="project" value="UniProtKB-SubCell"/>
</dbReference>
<dbReference type="CDD" id="cd11386">
    <property type="entry name" value="MCP_signal"/>
    <property type="match status" value="1"/>
</dbReference>
<evidence type="ECO:0000256" key="10">
    <source>
        <dbReference type="SAM" id="Phobius"/>
    </source>
</evidence>
<keyword evidence="3" id="KW-0145">Chemotaxis</keyword>
<evidence type="ECO:0000259" key="12">
    <source>
        <dbReference type="PROSITE" id="PS50885"/>
    </source>
</evidence>
<dbReference type="AlphaFoldDB" id="A0AAE4FJQ1"/>
<comment type="caution">
    <text evidence="13">The sequence shown here is derived from an EMBL/GenBank/DDBJ whole genome shotgun (WGS) entry which is preliminary data.</text>
</comment>
<gene>
    <name evidence="13" type="ORF">P9J83_06040</name>
</gene>
<dbReference type="GO" id="GO:0006935">
    <property type="term" value="P:chemotaxis"/>
    <property type="evidence" value="ECO:0007669"/>
    <property type="project" value="UniProtKB-KW"/>
</dbReference>
<evidence type="ECO:0000256" key="4">
    <source>
        <dbReference type="ARBA" id="ARBA00022692"/>
    </source>
</evidence>
<keyword evidence="7 9" id="KW-0807">Transducer</keyword>
<dbReference type="Gene3D" id="3.30.450.20">
    <property type="entry name" value="PAS domain"/>
    <property type="match status" value="2"/>
</dbReference>
<name>A0AAE4FJQ1_CLOSG</name>
<reference evidence="13" key="1">
    <citation type="submission" date="2023-04" db="EMBL/GenBank/DDBJ databases">
        <title>Assessment of the microbiological origin of a defect in Grana Padano cheese.</title>
        <authorList>
            <person name="Zago M."/>
            <person name="Rossetti L."/>
            <person name="Bonvini B."/>
            <person name="Carminati D."/>
            <person name="Giraffa G."/>
        </authorList>
    </citation>
    <scope>NUCLEOTIDE SEQUENCE</scope>
    <source>
        <strain evidence="13">4990</strain>
    </source>
</reference>
<evidence type="ECO:0000256" key="1">
    <source>
        <dbReference type="ARBA" id="ARBA00004651"/>
    </source>
</evidence>
<dbReference type="SMART" id="SM00304">
    <property type="entry name" value="HAMP"/>
    <property type="match status" value="1"/>
</dbReference>
<dbReference type="RefSeq" id="WP_310943224.1">
    <property type="nucleotide sequence ID" value="NZ_JARUIS010000006.1"/>
</dbReference>
<dbReference type="Proteomes" id="UP001182303">
    <property type="component" value="Unassembled WGS sequence"/>
</dbReference>
<dbReference type="SUPFAM" id="SSF103190">
    <property type="entry name" value="Sensory domain-like"/>
    <property type="match status" value="1"/>
</dbReference>
<evidence type="ECO:0000256" key="5">
    <source>
        <dbReference type="ARBA" id="ARBA00022989"/>
    </source>
</evidence>
<dbReference type="SMART" id="SM00283">
    <property type="entry name" value="MA"/>
    <property type="match status" value="1"/>
</dbReference>
<dbReference type="CDD" id="cd06225">
    <property type="entry name" value="HAMP"/>
    <property type="match status" value="1"/>
</dbReference>
<comment type="subcellular location">
    <subcellularLocation>
        <location evidence="1">Cell membrane</location>
        <topology evidence="1">Multi-pass membrane protein</topology>
    </subcellularLocation>
</comment>
<feature type="domain" description="HAMP" evidence="12">
    <location>
        <begin position="330"/>
        <end position="385"/>
    </location>
</feature>
<evidence type="ECO:0000313" key="13">
    <source>
        <dbReference type="EMBL" id="MDS1003063.1"/>
    </source>
</evidence>
<comment type="similarity">
    <text evidence="8">Belongs to the methyl-accepting chemotaxis (MCP) protein family.</text>
</comment>
<evidence type="ECO:0000256" key="6">
    <source>
        <dbReference type="ARBA" id="ARBA00023136"/>
    </source>
</evidence>
<dbReference type="PROSITE" id="PS50885">
    <property type="entry name" value="HAMP"/>
    <property type="match status" value="1"/>
</dbReference>
<proteinExistence type="inferred from homology"/>
<evidence type="ECO:0000256" key="7">
    <source>
        <dbReference type="ARBA" id="ARBA00023224"/>
    </source>
</evidence>
<keyword evidence="5 10" id="KW-1133">Transmembrane helix</keyword>
<dbReference type="PANTHER" id="PTHR32089">
    <property type="entry name" value="METHYL-ACCEPTING CHEMOTAXIS PROTEIN MCPB"/>
    <property type="match status" value="1"/>
</dbReference>
<evidence type="ECO:0000256" key="2">
    <source>
        <dbReference type="ARBA" id="ARBA00022475"/>
    </source>
</evidence>
<protein>
    <submittedName>
        <fullName evidence="13">Methyl-accepting chemotaxis protein</fullName>
    </submittedName>
</protein>
<dbReference type="InterPro" id="IPR033479">
    <property type="entry name" value="dCache_1"/>
</dbReference>
<dbReference type="Pfam" id="PF00672">
    <property type="entry name" value="HAMP"/>
    <property type="match status" value="1"/>
</dbReference>
<feature type="transmembrane region" description="Helical" evidence="10">
    <location>
        <begin position="306"/>
        <end position="329"/>
    </location>
</feature>
<dbReference type="SUPFAM" id="SSF58104">
    <property type="entry name" value="Methyl-accepting chemotaxis protein (MCP) signaling domain"/>
    <property type="match status" value="1"/>
</dbReference>
<evidence type="ECO:0000313" key="14">
    <source>
        <dbReference type="Proteomes" id="UP001182303"/>
    </source>
</evidence>
<dbReference type="GO" id="GO:0007165">
    <property type="term" value="P:signal transduction"/>
    <property type="evidence" value="ECO:0007669"/>
    <property type="project" value="UniProtKB-KW"/>
</dbReference>
<accession>A0AAE4FJQ1</accession>